<dbReference type="FunFam" id="3.40.309.10:FF:000009">
    <property type="entry name" value="Aldehyde dehydrogenase A"/>
    <property type="match status" value="1"/>
</dbReference>
<accession>A0A4R2QLD2</accession>
<dbReference type="InterPro" id="IPR016160">
    <property type="entry name" value="Ald_DH_CS_CYS"/>
</dbReference>
<comment type="similarity">
    <text evidence="1">Belongs to the aldehyde dehydrogenase family.</text>
</comment>
<evidence type="ECO:0000313" key="5">
    <source>
        <dbReference type="Proteomes" id="UP000294911"/>
    </source>
</evidence>
<evidence type="ECO:0000313" key="4">
    <source>
        <dbReference type="EMBL" id="TCP47841.1"/>
    </source>
</evidence>
<dbReference type="GO" id="GO:0004777">
    <property type="term" value="F:succinate-semialdehyde dehydrogenase (NAD+) activity"/>
    <property type="evidence" value="ECO:0007669"/>
    <property type="project" value="TreeGrafter"/>
</dbReference>
<evidence type="ECO:0000259" key="3">
    <source>
        <dbReference type="Pfam" id="PF00171"/>
    </source>
</evidence>
<comment type="caution">
    <text evidence="4">The sequence shown here is derived from an EMBL/GenBank/DDBJ whole genome shotgun (WGS) entry which is preliminary data.</text>
</comment>
<dbReference type="OrthoDB" id="6882680at2"/>
<keyword evidence="5" id="KW-1185">Reference proteome</keyword>
<keyword evidence="2" id="KW-0560">Oxidoreductase</keyword>
<dbReference type="InterPro" id="IPR015590">
    <property type="entry name" value="Aldehyde_DH_dom"/>
</dbReference>
<dbReference type="Pfam" id="PF00171">
    <property type="entry name" value="Aldedh"/>
    <property type="match status" value="1"/>
</dbReference>
<dbReference type="PANTHER" id="PTHR43217">
    <property type="entry name" value="SUCCINATE SEMIALDEHYDE DEHYDROGENASE [NAD(P)+] SAD"/>
    <property type="match status" value="1"/>
</dbReference>
<dbReference type="EMBL" id="SLXQ01000011">
    <property type="protein sequence ID" value="TCP47841.1"/>
    <property type="molecule type" value="Genomic_DNA"/>
</dbReference>
<dbReference type="AlphaFoldDB" id="A0A4R2QLD2"/>
<dbReference type="SUPFAM" id="SSF53720">
    <property type="entry name" value="ALDH-like"/>
    <property type="match status" value="1"/>
</dbReference>
<dbReference type="InterPro" id="IPR016163">
    <property type="entry name" value="Ald_DH_C"/>
</dbReference>
<dbReference type="Proteomes" id="UP000294911">
    <property type="component" value="Unassembled WGS sequence"/>
</dbReference>
<protein>
    <submittedName>
        <fullName evidence="4">Succinate-semialdehyde dehydrogenase/glutarate-semialdehyde dehydrogenase</fullName>
    </submittedName>
</protein>
<dbReference type="InterPro" id="IPR016161">
    <property type="entry name" value="Ald_DH/histidinol_DH"/>
</dbReference>
<dbReference type="Gene3D" id="3.40.605.10">
    <property type="entry name" value="Aldehyde Dehydrogenase, Chain A, domain 1"/>
    <property type="match status" value="1"/>
</dbReference>
<feature type="domain" description="Aldehyde dehydrogenase" evidence="3">
    <location>
        <begin position="2"/>
        <end position="451"/>
    </location>
</feature>
<name>A0A4R2QLD2_9PSEU</name>
<reference evidence="4 5" key="1">
    <citation type="submission" date="2019-03" db="EMBL/GenBank/DDBJ databases">
        <title>Genomic Encyclopedia of Type Strains, Phase IV (KMG-IV): sequencing the most valuable type-strain genomes for metagenomic binning, comparative biology and taxonomic classification.</title>
        <authorList>
            <person name="Goeker M."/>
        </authorList>
    </citation>
    <scope>NUCLEOTIDE SEQUENCE [LARGE SCALE GENOMIC DNA]</scope>
    <source>
        <strain evidence="4 5">DSM 45765</strain>
    </source>
</reference>
<gene>
    <name evidence="4" type="ORF">EV191_11146</name>
</gene>
<dbReference type="InterPro" id="IPR016162">
    <property type="entry name" value="Ald_DH_N"/>
</dbReference>
<proteinExistence type="inferred from homology"/>
<dbReference type="PROSITE" id="PS00070">
    <property type="entry name" value="ALDEHYDE_DEHYDR_CYS"/>
    <property type="match status" value="1"/>
</dbReference>
<dbReference type="PANTHER" id="PTHR43217:SF1">
    <property type="entry name" value="SUCCINATE SEMIALDEHYDE DEHYDROGENASE [NAD(P)+] SAD"/>
    <property type="match status" value="1"/>
</dbReference>
<evidence type="ECO:0000256" key="2">
    <source>
        <dbReference type="ARBA" id="ARBA00023002"/>
    </source>
</evidence>
<organism evidence="4 5">
    <name type="scientific">Tamaricihabitans halophyticus</name>
    <dbReference type="NCBI Taxonomy" id="1262583"/>
    <lineage>
        <taxon>Bacteria</taxon>
        <taxon>Bacillati</taxon>
        <taxon>Actinomycetota</taxon>
        <taxon>Actinomycetes</taxon>
        <taxon>Pseudonocardiales</taxon>
        <taxon>Pseudonocardiaceae</taxon>
        <taxon>Tamaricihabitans</taxon>
    </lineage>
</organism>
<dbReference type="Gene3D" id="3.40.309.10">
    <property type="entry name" value="Aldehyde Dehydrogenase, Chain A, domain 2"/>
    <property type="match status" value="1"/>
</dbReference>
<dbReference type="InterPro" id="IPR047110">
    <property type="entry name" value="GABD/Sad-like"/>
</dbReference>
<evidence type="ECO:0000256" key="1">
    <source>
        <dbReference type="ARBA" id="ARBA00009986"/>
    </source>
</evidence>
<dbReference type="RefSeq" id="WP_132878985.1">
    <property type="nucleotide sequence ID" value="NZ_SLXQ01000011.1"/>
</dbReference>
<sequence length="456" mass="48375">MYRVTNPTTGITSQEFNATTDTEADAALRRAAGAFPHWRDTPVASRCAAVIAVADSLLARRDELAELTTTEMGKPITAARAEIETSAAILRWNAEQAPARLRPEPVDGVTGACARVQRHPLGVVLGVMPWNFPFYQVARFAGPVLVTGNTVLLKHAPQCPTSALAWQELMAEQLPVPDSYVNVFATNEQVADLIGRPEVQGVSLTGSERAGSAVGAVAGAALKKVVLELGGSDPFIVLDDHDIDSVADSAVAARLNNSGQACAAPKRFIVAESAFERFAERFVAGMSRHQPADPREETTIIGPLASEQALRLLHGQVTDAVDRGARLHTGGHRIGDTGAFYAPTVLSNVTPGMRAYTEELFGPASVLYRVADDAAAVELANDSPYGLGSTVYAADEQRALDVARQLEVGMVAINGRRPNVPALPFGGVKRSGFGRELGCYGLDEFVNHKVVAMVSG</sequence>